<protein>
    <recommendedName>
        <fullName evidence="10 11">Tyrosine recombinase XerC</fullName>
    </recommendedName>
</protein>
<dbReference type="GO" id="GO:0007059">
    <property type="term" value="P:chromosome segregation"/>
    <property type="evidence" value="ECO:0007669"/>
    <property type="project" value="UniProtKB-UniRule"/>
</dbReference>
<dbReference type="EMBL" id="JACEIO010000005">
    <property type="protein sequence ID" value="MBA4536213.1"/>
    <property type="molecule type" value="Genomic_DNA"/>
</dbReference>
<evidence type="ECO:0000256" key="1">
    <source>
        <dbReference type="ARBA" id="ARBA00004496"/>
    </source>
</evidence>
<comment type="caution">
    <text evidence="15">The sequence shown here is derived from an EMBL/GenBank/DDBJ whole genome shotgun (WGS) entry which is preliminary data.</text>
</comment>
<keyword evidence="4 10" id="KW-0132">Cell division</keyword>
<dbReference type="Proteomes" id="UP000472971">
    <property type="component" value="Unassembled WGS sequence"/>
</dbReference>
<evidence type="ECO:0000313" key="16">
    <source>
        <dbReference type="Proteomes" id="UP000472971"/>
    </source>
</evidence>
<dbReference type="GO" id="GO:0009037">
    <property type="term" value="F:tyrosine-based site-specific recombinase activity"/>
    <property type="evidence" value="ECO:0007669"/>
    <property type="project" value="UniProtKB-UniRule"/>
</dbReference>
<dbReference type="PROSITE" id="PS51898">
    <property type="entry name" value="TYR_RECOMBINASE"/>
    <property type="match status" value="1"/>
</dbReference>
<dbReference type="InterPro" id="IPR044068">
    <property type="entry name" value="CB"/>
</dbReference>
<dbReference type="InterPro" id="IPR013762">
    <property type="entry name" value="Integrase-like_cat_sf"/>
</dbReference>
<evidence type="ECO:0000256" key="6">
    <source>
        <dbReference type="ARBA" id="ARBA00022908"/>
    </source>
</evidence>
<keyword evidence="9 10" id="KW-0131">Cell cycle</keyword>
<dbReference type="InterPro" id="IPR011010">
    <property type="entry name" value="DNA_brk_join_enz"/>
</dbReference>
<name>A0A6B3VYD7_9BACI</name>
<feature type="active site" evidence="10">
    <location>
        <position position="271"/>
    </location>
</feature>
<dbReference type="InterPro" id="IPR011931">
    <property type="entry name" value="Recomb_XerC"/>
</dbReference>
<comment type="subunit">
    <text evidence="10">Forms a cyclic heterotetrameric complex composed of two molecules of XerC and two molecules of XerD.</text>
</comment>
<dbReference type="PANTHER" id="PTHR30349:SF77">
    <property type="entry name" value="TYROSINE RECOMBINASE XERC"/>
    <property type="match status" value="1"/>
</dbReference>
<evidence type="ECO:0000313" key="17">
    <source>
        <dbReference type="Proteomes" id="UP000570010"/>
    </source>
</evidence>
<dbReference type="PROSITE" id="PS51900">
    <property type="entry name" value="CB"/>
    <property type="match status" value="1"/>
</dbReference>
<keyword evidence="3 10" id="KW-0963">Cytoplasm</keyword>
<evidence type="ECO:0000256" key="4">
    <source>
        <dbReference type="ARBA" id="ARBA00022618"/>
    </source>
</evidence>
<dbReference type="GO" id="GO:0003677">
    <property type="term" value="F:DNA binding"/>
    <property type="evidence" value="ECO:0007669"/>
    <property type="project" value="UniProtKB-UniRule"/>
</dbReference>
<keyword evidence="5 10" id="KW-0159">Chromosome partition</keyword>
<dbReference type="GO" id="GO:0006313">
    <property type="term" value="P:DNA transposition"/>
    <property type="evidence" value="ECO:0007669"/>
    <property type="project" value="UniProtKB-UniRule"/>
</dbReference>
<dbReference type="Pfam" id="PF00589">
    <property type="entry name" value="Phage_integrase"/>
    <property type="match status" value="1"/>
</dbReference>
<dbReference type="RefSeq" id="WP_163240132.1">
    <property type="nucleotide sequence ID" value="NZ_JAAIWN010000005.1"/>
</dbReference>
<keyword evidence="8 10" id="KW-0233">DNA recombination</keyword>
<dbReference type="Proteomes" id="UP000570010">
    <property type="component" value="Unassembled WGS sequence"/>
</dbReference>
<evidence type="ECO:0000256" key="7">
    <source>
        <dbReference type="ARBA" id="ARBA00023125"/>
    </source>
</evidence>
<dbReference type="CDD" id="cd00798">
    <property type="entry name" value="INT_XerDC_C"/>
    <property type="match status" value="1"/>
</dbReference>
<reference evidence="14 17" key="2">
    <citation type="submission" date="2020-07" db="EMBL/GenBank/DDBJ databases">
        <authorList>
            <person name="Feng H."/>
        </authorList>
    </citation>
    <scope>NUCLEOTIDE SEQUENCE [LARGE SCALE GENOMIC DNA]</scope>
    <source>
        <strain evidence="17">s-12</strain>
        <strain evidence="14">S-12</strain>
    </source>
</reference>
<dbReference type="InterPro" id="IPR023009">
    <property type="entry name" value="Tyrosine_recombinase_XerC/XerD"/>
</dbReference>
<feature type="active site" description="O-(3'-phospho-DNA)-tyrosine intermediate" evidence="10">
    <location>
        <position position="280"/>
    </location>
</feature>
<feature type="domain" description="Tyr recombinase" evidence="12">
    <location>
        <begin position="109"/>
        <end position="293"/>
    </location>
</feature>
<keyword evidence="7 10" id="KW-0238">DNA-binding</keyword>
<evidence type="ECO:0000313" key="14">
    <source>
        <dbReference type="EMBL" id="MBA4536213.1"/>
    </source>
</evidence>
<dbReference type="HAMAP" id="MF_01808">
    <property type="entry name" value="Recomb_XerC_XerD"/>
    <property type="match status" value="1"/>
</dbReference>
<dbReference type="Pfam" id="PF02899">
    <property type="entry name" value="Phage_int_SAM_1"/>
    <property type="match status" value="1"/>
</dbReference>
<feature type="active site" evidence="10">
    <location>
        <position position="173"/>
    </location>
</feature>
<comment type="function">
    <text evidence="10">Site-specific tyrosine recombinase, which acts by catalyzing the cutting and rejoining of the recombining DNA molecules. The XerC-XerD complex is essential to convert dimers of the bacterial chromosome into monomers to permit their segregation at cell division. It also contributes to the segregational stability of plasmids.</text>
</comment>
<feature type="active site" evidence="10">
    <location>
        <position position="245"/>
    </location>
</feature>
<feature type="active site" evidence="10">
    <location>
        <position position="149"/>
    </location>
</feature>
<dbReference type="PANTHER" id="PTHR30349">
    <property type="entry name" value="PHAGE INTEGRASE-RELATED"/>
    <property type="match status" value="1"/>
</dbReference>
<evidence type="ECO:0000259" key="13">
    <source>
        <dbReference type="PROSITE" id="PS51900"/>
    </source>
</evidence>
<comment type="similarity">
    <text evidence="2 10">Belongs to the 'phage' integrase family. XerC subfamily.</text>
</comment>
<feature type="domain" description="Core-binding (CB)" evidence="13">
    <location>
        <begin position="2"/>
        <end position="88"/>
    </location>
</feature>
<evidence type="ECO:0000256" key="9">
    <source>
        <dbReference type="ARBA" id="ARBA00023306"/>
    </source>
</evidence>
<dbReference type="NCBIfam" id="NF001399">
    <property type="entry name" value="PRK00283.1"/>
    <property type="match status" value="1"/>
</dbReference>
<dbReference type="Gene3D" id="1.10.443.10">
    <property type="entry name" value="Intergrase catalytic core"/>
    <property type="match status" value="1"/>
</dbReference>
<dbReference type="InterPro" id="IPR010998">
    <property type="entry name" value="Integrase_recombinase_N"/>
</dbReference>
<keyword evidence="16" id="KW-1185">Reference proteome</keyword>
<dbReference type="Gene3D" id="1.10.150.130">
    <property type="match status" value="1"/>
</dbReference>
<evidence type="ECO:0000256" key="3">
    <source>
        <dbReference type="ARBA" id="ARBA00022490"/>
    </source>
</evidence>
<dbReference type="GO" id="GO:0005737">
    <property type="term" value="C:cytoplasm"/>
    <property type="evidence" value="ECO:0007669"/>
    <property type="project" value="UniProtKB-SubCell"/>
</dbReference>
<proteinExistence type="inferred from homology"/>
<dbReference type="InterPro" id="IPR004107">
    <property type="entry name" value="Integrase_SAM-like_N"/>
</dbReference>
<evidence type="ECO:0000256" key="2">
    <source>
        <dbReference type="ARBA" id="ARBA00006657"/>
    </source>
</evidence>
<evidence type="ECO:0000256" key="11">
    <source>
        <dbReference type="NCBIfam" id="TIGR02224"/>
    </source>
</evidence>
<dbReference type="AlphaFoldDB" id="A0A6B3VYD7"/>
<organism evidence="15 16">
    <name type="scientific">Bacillus aquiflavi</name>
    <dbReference type="NCBI Taxonomy" id="2672567"/>
    <lineage>
        <taxon>Bacteria</taxon>
        <taxon>Bacillati</taxon>
        <taxon>Bacillota</taxon>
        <taxon>Bacilli</taxon>
        <taxon>Bacillales</taxon>
        <taxon>Bacillaceae</taxon>
        <taxon>Bacillus</taxon>
    </lineage>
</organism>
<accession>A0A6B3VYD7</accession>
<comment type="subcellular location">
    <subcellularLocation>
        <location evidence="1 10">Cytoplasm</location>
    </subcellularLocation>
</comment>
<dbReference type="GO" id="GO:0051301">
    <property type="term" value="P:cell division"/>
    <property type="evidence" value="ECO:0007669"/>
    <property type="project" value="UniProtKB-UniRule"/>
</dbReference>
<keyword evidence="6 10" id="KW-0229">DNA integration</keyword>
<evidence type="ECO:0000256" key="10">
    <source>
        <dbReference type="HAMAP-Rule" id="MF_01808"/>
    </source>
</evidence>
<evidence type="ECO:0000313" key="15">
    <source>
        <dbReference type="EMBL" id="NEY80581.1"/>
    </source>
</evidence>
<reference evidence="15 16" key="1">
    <citation type="submission" date="2020-02" db="EMBL/GenBank/DDBJ databases">
        <title>Bacillus aquiflavi sp. nov., isolated from yellow water of strong flavor Chinese baijiu in Yibin region of China.</title>
        <authorList>
            <person name="Xie J."/>
        </authorList>
    </citation>
    <scope>NUCLEOTIDE SEQUENCE [LARGE SCALE GENOMIC DNA]</scope>
    <source>
        <strain evidence="15 16">3H-10</strain>
    </source>
</reference>
<dbReference type="SUPFAM" id="SSF56349">
    <property type="entry name" value="DNA breaking-rejoining enzymes"/>
    <property type="match status" value="1"/>
</dbReference>
<sequence>MGNVNVSLKLFIQYLQIEKNCSQYTVEYYHRDISEFFMFMVEQTIKDLNDVTDFDVRLFLTKLYEKKLAKKSIARKISSLRSFFTFLLREKVVTENPLALISLPKSESRLPRFFYEEELQQLFKVCDVTTPLGQRNQALLEVLYGTGIRVGECVQIHIHDLDMSLGTVLIKGKGHKERYVPFGRFASDSLRLYIEDGRNQLIRKSEDHHALFVNFRGEPLTARGIRTILDKMIKKTALNGKIYPHMLRHSFATHLLNNGADLRTVQELLGHASLSSTQVYTHVSNEHLRRTYMTYHPRA</sequence>
<dbReference type="InterPro" id="IPR050090">
    <property type="entry name" value="Tyrosine_recombinase_XerCD"/>
</dbReference>
<dbReference type="EMBL" id="JAAIWN010000005">
    <property type="protein sequence ID" value="NEY80581.1"/>
    <property type="molecule type" value="Genomic_DNA"/>
</dbReference>
<evidence type="ECO:0000256" key="8">
    <source>
        <dbReference type="ARBA" id="ARBA00023172"/>
    </source>
</evidence>
<dbReference type="InterPro" id="IPR002104">
    <property type="entry name" value="Integrase_catalytic"/>
</dbReference>
<dbReference type="NCBIfam" id="NF040815">
    <property type="entry name" value="recomb_XerA_Arch"/>
    <property type="match status" value="1"/>
</dbReference>
<evidence type="ECO:0000259" key="12">
    <source>
        <dbReference type="PROSITE" id="PS51898"/>
    </source>
</evidence>
<evidence type="ECO:0000256" key="5">
    <source>
        <dbReference type="ARBA" id="ARBA00022829"/>
    </source>
</evidence>
<dbReference type="NCBIfam" id="TIGR02224">
    <property type="entry name" value="recomb_XerC"/>
    <property type="match status" value="1"/>
</dbReference>
<feature type="active site" evidence="10">
    <location>
        <position position="248"/>
    </location>
</feature>
<gene>
    <name evidence="10 15" type="primary">xerC</name>
    <name evidence="15" type="ORF">G4D64_03380</name>
    <name evidence="14" type="ORF">H1Z61_03415</name>
</gene>